<dbReference type="AlphaFoldDB" id="A0A8H7WCR4"/>
<evidence type="ECO:0000313" key="2">
    <source>
        <dbReference type="EMBL" id="KAG4422447.1"/>
    </source>
</evidence>
<dbReference type="OrthoDB" id="5125733at2759"/>
<evidence type="ECO:0000313" key="3">
    <source>
        <dbReference type="Proteomes" id="UP000664132"/>
    </source>
</evidence>
<dbReference type="InterPro" id="IPR010730">
    <property type="entry name" value="HET"/>
</dbReference>
<accession>A0A8H7WCR4</accession>
<organism evidence="2 3">
    <name type="scientific">Cadophora malorum</name>
    <dbReference type="NCBI Taxonomy" id="108018"/>
    <lineage>
        <taxon>Eukaryota</taxon>
        <taxon>Fungi</taxon>
        <taxon>Dikarya</taxon>
        <taxon>Ascomycota</taxon>
        <taxon>Pezizomycotina</taxon>
        <taxon>Leotiomycetes</taxon>
        <taxon>Helotiales</taxon>
        <taxon>Ploettnerulaceae</taxon>
        <taxon>Cadophora</taxon>
    </lineage>
</organism>
<dbReference type="PANTHER" id="PTHR33112:SF16">
    <property type="entry name" value="HETEROKARYON INCOMPATIBILITY DOMAIN-CONTAINING PROTEIN"/>
    <property type="match status" value="1"/>
</dbReference>
<keyword evidence="3" id="KW-1185">Reference proteome</keyword>
<reference evidence="2" key="1">
    <citation type="submission" date="2021-02" db="EMBL/GenBank/DDBJ databases">
        <title>Genome sequence Cadophora malorum strain M34.</title>
        <authorList>
            <person name="Stefanovic E."/>
            <person name="Vu D."/>
            <person name="Scully C."/>
            <person name="Dijksterhuis J."/>
            <person name="Roader J."/>
            <person name="Houbraken J."/>
        </authorList>
    </citation>
    <scope>NUCLEOTIDE SEQUENCE</scope>
    <source>
        <strain evidence="2">M34</strain>
    </source>
</reference>
<protein>
    <recommendedName>
        <fullName evidence="1">Heterokaryon incompatibility domain-containing protein</fullName>
    </recommendedName>
</protein>
<sequence>MVSHPHDGRIPHTCAYCEAELVEPKSFIYSWDEKGKHHTVFKFEASGSRAQEAAADGCLFWEWFIRDYLDDEGKRKRHHEDSGIYFEFTFTDYEEGIAYRQYPYPLRRVYASRHHNSGSSAHGSLKILADEGDPAYKFIDPSPRVTPMSSKENFALARKWMQDCFETHDQCEKPKAGVIPTRLLEIGADSVRLRATTPGQTLKWAALSYCWGGPQPVVTTTDTLLARTKGISIPSLPKTIQDAIATTRELNLTYLWVDCLCIIQNNEDDVLRELFIMPEIYRNATVTISAARASKSSEGFLHDVTRPTPQDISFRLRFLCPDGQVGSLIFFGQDEILPHRDPIEDRAWTLQEHLLSQRLLVFGSRQIWWTCRRVHTNRAGSVFKTYSELGEIRLRFLNVFVSQRRRYIANIPGQTWLSLVQHYTNRSLTFSYDKLLAISGIAEYYSTKMGDQYLAGHFKSSLLPSLLWKRHSPMLPCPAGYRAPSWSWAAIDGQIRFELYRAPLSDTLELLDCNIEPVSKKVPFGGVSSGTLTIRGRVRKVLWSATRDKLINPSAASGVPETFFAETIPDTDIDQLASTPIHNSASSPMPIYCLEICTHTPTGLWRRSFPGQEDVVFGRKRTYQRSGVPKGLLLEKQTAVMGEGHGGSEIFKRVGLFAFRDVEDLDVEKEKMDDANLKEVVENEKKVFFEGCEARELRII</sequence>
<evidence type="ECO:0000259" key="1">
    <source>
        <dbReference type="Pfam" id="PF06985"/>
    </source>
</evidence>
<dbReference type="EMBL" id="JAFJYH010000049">
    <property type="protein sequence ID" value="KAG4422447.1"/>
    <property type="molecule type" value="Genomic_DNA"/>
</dbReference>
<feature type="domain" description="Heterokaryon incompatibility" evidence="1">
    <location>
        <begin position="204"/>
        <end position="352"/>
    </location>
</feature>
<name>A0A8H7WCR4_9HELO</name>
<proteinExistence type="predicted"/>
<comment type="caution">
    <text evidence="2">The sequence shown here is derived from an EMBL/GenBank/DDBJ whole genome shotgun (WGS) entry which is preliminary data.</text>
</comment>
<dbReference type="PANTHER" id="PTHR33112">
    <property type="entry name" value="DOMAIN PROTEIN, PUTATIVE-RELATED"/>
    <property type="match status" value="1"/>
</dbReference>
<gene>
    <name evidence="2" type="ORF">IFR04_004471</name>
</gene>
<dbReference type="Proteomes" id="UP000664132">
    <property type="component" value="Unassembled WGS sequence"/>
</dbReference>
<dbReference type="Pfam" id="PF06985">
    <property type="entry name" value="HET"/>
    <property type="match status" value="1"/>
</dbReference>